<evidence type="ECO:0000313" key="1">
    <source>
        <dbReference type="EMBL" id="KAK7298890.1"/>
    </source>
</evidence>
<comment type="caution">
    <text evidence="2">The sequence shown here is derived from an EMBL/GenBank/DDBJ whole genome shotgun (WGS) entry which is preliminary data.</text>
</comment>
<dbReference type="AlphaFoldDB" id="A0AAN9PHV8"/>
<evidence type="ECO:0000313" key="2">
    <source>
        <dbReference type="EMBL" id="KAK7299001.1"/>
    </source>
</evidence>
<sequence>MWCALGRGKKTKIIIESGSYTKVPSTELVEKVGGLHPSPYRRFHKAVAIGEFGQKKGHALAYHEIISLCTWWSGQSYALVIKEMSKTAQIAKSVKMAEEAFYKSIMTVQEARTVDLEDEA</sequence>
<gene>
    <name evidence="1" type="ORF">VNO77_46209</name>
    <name evidence="2" type="ORF">VNO77_46325</name>
</gene>
<accession>A0AAN9PHV8</accession>
<name>A0AAN9PHV8_CANGL</name>
<evidence type="ECO:0000313" key="3">
    <source>
        <dbReference type="Proteomes" id="UP001367508"/>
    </source>
</evidence>
<dbReference type="Proteomes" id="UP001367508">
    <property type="component" value="Unassembled WGS sequence"/>
</dbReference>
<organism evidence="2 3">
    <name type="scientific">Canavalia gladiata</name>
    <name type="common">Sword bean</name>
    <name type="synonym">Dolichos gladiatus</name>
    <dbReference type="NCBI Taxonomy" id="3824"/>
    <lineage>
        <taxon>Eukaryota</taxon>
        <taxon>Viridiplantae</taxon>
        <taxon>Streptophyta</taxon>
        <taxon>Embryophyta</taxon>
        <taxon>Tracheophyta</taxon>
        <taxon>Spermatophyta</taxon>
        <taxon>Magnoliopsida</taxon>
        <taxon>eudicotyledons</taxon>
        <taxon>Gunneridae</taxon>
        <taxon>Pentapetalae</taxon>
        <taxon>rosids</taxon>
        <taxon>fabids</taxon>
        <taxon>Fabales</taxon>
        <taxon>Fabaceae</taxon>
        <taxon>Papilionoideae</taxon>
        <taxon>50 kb inversion clade</taxon>
        <taxon>NPAAA clade</taxon>
        <taxon>indigoferoid/millettioid clade</taxon>
        <taxon>Phaseoleae</taxon>
        <taxon>Canavalia</taxon>
    </lineage>
</organism>
<reference evidence="2 3" key="1">
    <citation type="submission" date="2024-01" db="EMBL/GenBank/DDBJ databases">
        <title>The genomes of 5 underutilized Papilionoideae crops provide insights into root nodulation and disease resistanc.</title>
        <authorList>
            <person name="Jiang F."/>
        </authorList>
    </citation>
    <scope>NUCLEOTIDE SEQUENCE [LARGE SCALE GENOMIC DNA]</scope>
    <source>
        <strain evidence="2">LVBAO_FW01</strain>
        <tissue evidence="2">Leaves</tissue>
    </source>
</reference>
<proteinExistence type="predicted"/>
<dbReference type="EMBL" id="JAYMYQ010000023">
    <property type="protein sequence ID" value="KAK7299001.1"/>
    <property type="molecule type" value="Genomic_DNA"/>
</dbReference>
<protein>
    <submittedName>
        <fullName evidence="2">Uncharacterized protein</fullName>
    </submittedName>
</protein>
<dbReference type="EMBL" id="JAYMYQ010000023">
    <property type="protein sequence ID" value="KAK7298890.1"/>
    <property type="molecule type" value="Genomic_DNA"/>
</dbReference>
<keyword evidence="3" id="KW-1185">Reference proteome</keyword>